<feature type="binding site" evidence="7">
    <location>
        <position position="92"/>
    </location>
    <ligand>
        <name>ATP</name>
        <dbReference type="ChEBI" id="CHEBI:30616"/>
    </ligand>
</feature>
<feature type="domain" description="POLO box" evidence="11">
    <location>
        <begin position="486"/>
        <end position="571"/>
    </location>
</feature>
<evidence type="ECO:0000256" key="7">
    <source>
        <dbReference type="PROSITE-ProRule" id="PRU10141"/>
    </source>
</evidence>
<dbReference type="SUPFAM" id="SSF56112">
    <property type="entry name" value="Protein kinase-like (PK-like)"/>
    <property type="match status" value="1"/>
</dbReference>
<dbReference type="PROSITE" id="PS00107">
    <property type="entry name" value="PROTEIN_KINASE_ATP"/>
    <property type="match status" value="1"/>
</dbReference>
<dbReference type="Pfam" id="PF00069">
    <property type="entry name" value="Pkinase"/>
    <property type="match status" value="1"/>
</dbReference>
<comment type="similarity">
    <text evidence="8">Belongs to the protein kinase superfamily. Ser/Thr protein kinase family. CDC5/Polo subfamily.</text>
</comment>
<evidence type="ECO:0000256" key="4">
    <source>
        <dbReference type="ARBA" id="ARBA00022741"/>
    </source>
</evidence>
<sequence length="700" mass="75977">MSYPIRTQTAGVYNPLSRRTAAATAARPAARTKARKSRSKVPSEPPPDIVRNATTGAKYKTGALLGKGGFARVYKFQDMATGKVYAGKVVAKSSITGARARAKLKSEIKLHRSLDHENIVSFVQFMEDSKFVYILLEICTNGSFMELLKARRQLTEPEVAYYMWQLLEATEYMHARNIIHRDLKLGNLFIDDKLQVKVGDFGLATSVEHKGERKKTICGTPNYIAPEILDSRNNGHSFEVDIWSIGVILYTMIIGKPPFETSKLKTTYNLIKTNTYSFPPDKPISEAARSLIRSMLQARPSARPTIAEIKAHRFFSDNPIPASLPPTALKRAPLHSELFGSSADGAAPSTLSLANKYAADGGSSSAAAIAAKYASRAPLGERASARSAAASSNYTEALKAKYGVGSGGYAAKAKAKAKAKASATDAADARPSSGSAGTTKADDDDSAALRAMHDKLTKSFALMNSGKAAAAAAAPDGAIPSEPAKWVIKWVDYSNKYGLGYQLSDGTIGVYFNDSTKIVLSSNGTNVDYVERLRSSAGSRDLAQSVTMEEYPESLNKKMTLLTYFKNYLMEHLERADKDGESSSSTRASSPGISAMNVPDAKDAPTAGMVYVKKWLRTKHAIIFRLSDKTVQVNFFDHTKIILSSEAQIVTYVDKQRNTSTHTLQAVMVEQSPDLVNRLTYCRQILSKIASKASSKQTAA</sequence>
<dbReference type="PROSITE" id="PS00108">
    <property type="entry name" value="PROTEIN_KINASE_ST"/>
    <property type="match status" value="1"/>
</dbReference>
<accession>A0A0L0DB40</accession>
<evidence type="ECO:0000256" key="5">
    <source>
        <dbReference type="ARBA" id="ARBA00022777"/>
    </source>
</evidence>
<dbReference type="InterPro" id="IPR033701">
    <property type="entry name" value="POLO_box_1"/>
</dbReference>
<evidence type="ECO:0000259" key="10">
    <source>
        <dbReference type="PROSITE" id="PS50011"/>
    </source>
</evidence>
<dbReference type="GO" id="GO:0005634">
    <property type="term" value="C:nucleus"/>
    <property type="evidence" value="ECO:0007669"/>
    <property type="project" value="TreeGrafter"/>
</dbReference>
<dbReference type="Gene3D" id="1.10.510.10">
    <property type="entry name" value="Transferase(Phosphotransferase) domain 1"/>
    <property type="match status" value="1"/>
</dbReference>
<keyword evidence="6 7" id="KW-0067">ATP-binding</keyword>
<feature type="compositionally biased region" description="Low complexity" evidence="9">
    <location>
        <begin position="17"/>
        <end position="29"/>
    </location>
</feature>
<dbReference type="AlphaFoldDB" id="A0A0L0DB40"/>
<dbReference type="InterPro" id="IPR008271">
    <property type="entry name" value="Ser/Thr_kinase_AS"/>
</dbReference>
<dbReference type="EC" id="2.7.11.21" evidence="8"/>
<dbReference type="Gene3D" id="3.30.1120.30">
    <property type="entry name" value="POLO box domain"/>
    <property type="match status" value="2"/>
</dbReference>
<evidence type="ECO:0000256" key="3">
    <source>
        <dbReference type="ARBA" id="ARBA00022737"/>
    </source>
</evidence>
<dbReference type="EMBL" id="GL349454">
    <property type="protein sequence ID" value="KNC49316.1"/>
    <property type="molecule type" value="Genomic_DNA"/>
</dbReference>
<organism evidence="12 13">
    <name type="scientific">Thecamonas trahens ATCC 50062</name>
    <dbReference type="NCBI Taxonomy" id="461836"/>
    <lineage>
        <taxon>Eukaryota</taxon>
        <taxon>Apusozoa</taxon>
        <taxon>Apusomonadida</taxon>
        <taxon>Apusomonadidae</taxon>
        <taxon>Thecamonas</taxon>
    </lineage>
</organism>
<evidence type="ECO:0000259" key="11">
    <source>
        <dbReference type="PROSITE" id="PS50078"/>
    </source>
</evidence>
<name>A0A0L0DB40_THETB</name>
<dbReference type="InterPro" id="IPR017441">
    <property type="entry name" value="Protein_kinase_ATP_BS"/>
</dbReference>
<dbReference type="PROSITE" id="PS50078">
    <property type="entry name" value="POLO_BOX"/>
    <property type="match status" value="2"/>
</dbReference>
<dbReference type="GeneID" id="25564747"/>
<dbReference type="InterPro" id="IPR000959">
    <property type="entry name" value="POLO_box_dom"/>
</dbReference>
<keyword evidence="13" id="KW-1185">Reference proteome</keyword>
<dbReference type="PANTHER" id="PTHR24345">
    <property type="entry name" value="SERINE/THREONINE-PROTEIN KINASE PLK"/>
    <property type="match status" value="1"/>
</dbReference>
<dbReference type="FunFam" id="1.10.510.10:FF:000571">
    <property type="entry name" value="Maternal embryonic leucine zipper kinase"/>
    <property type="match status" value="1"/>
</dbReference>
<dbReference type="CDD" id="cd13117">
    <property type="entry name" value="POLO_box_2"/>
    <property type="match status" value="1"/>
</dbReference>
<keyword evidence="3" id="KW-0677">Repeat</keyword>
<dbReference type="Pfam" id="PF00659">
    <property type="entry name" value="POLO_box"/>
    <property type="match status" value="2"/>
</dbReference>
<feature type="compositionally biased region" description="Polar residues" evidence="9">
    <location>
        <begin position="582"/>
        <end position="592"/>
    </location>
</feature>
<dbReference type="FunFam" id="3.30.200.20:FF:000091">
    <property type="entry name" value="Serine/threonine-protein kinase PLK"/>
    <property type="match status" value="1"/>
</dbReference>
<dbReference type="OMA" id="IQIHKSM"/>
<dbReference type="OrthoDB" id="408964at2759"/>
<dbReference type="RefSeq" id="XP_013758024.1">
    <property type="nucleotide sequence ID" value="XM_013902570.1"/>
</dbReference>
<dbReference type="CDD" id="cd13118">
    <property type="entry name" value="POLO_box_1"/>
    <property type="match status" value="1"/>
</dbReference>
<evidence type="ECO:0000313" key="13">
    <source>
        <dbReference type="Proteomes" id="UP000054408"/>
    </source>
</evidence>
<evidence type="ECO:0000256" key="2">
    <source>
        <dbReference type="ARBA" id="ARBA00022679"/>
    </source>
</evidence>
<evidence type="ECO:0000256" key="6">
    <source>
        <dbReference type="ARBA" id="ARBA00022840"/>
    </source>
</evidence>
<dbReference type="InterPro" id="IPR011009">
    <property type="entry name" value="Kinase-like_dom_sf"/>
</dbReference>
<keyword evidence="1 8" id="KW-0723">Serine/threonine-protein kinase</keyword>
<dbReference type="GO" id="GO:0005524">
    <property type="term" value="F:ATP binding"/>
    <property type="evidence" value="ECO:0007669"/>
    <property type="project" value="UniProtKB-UniRule"/>
</dbReference>
<feature type="compositionally biased region" description="Basic residues" evidence="9">
    <location>
        <begin position="30"/>
        <end position="39"/>
    </location>
</feature>
<dbReference type="InterPro" id="IPR036947">
    <property type="entry name" value="POLO_box_dom_sf"/>
</dbReference>
<dbReference type="Gene3D" id="3.30.200.20">
    <property type="entry name" value="Phosphorylase Kinase, domain 1"/>
    <property type="match status" value="1"/>
</dbReference>
<reference evidence="12 13" key="1">
    <citation type="submission" date="2010-05" db="EMBL/GenBank/DDBJ databases">
        <title>The Genome Sequence of Thecamonas trahens ATCC 50062.</title>
        <authorList>
            <consortium name="The Broad Institute Genome Sequencing Platform"/>
            <person name="Russ C."/>
            <person name="Cuomo C."/>
            <person name="Shea T."/>
            <person name="Young S.K."/>
            <person name="Zeng Q."/>
            <person name="Koehrsen M."/>
            <person name="Haas B."/>
            <person name="Borodovsky M."/>
            <person name="Guigo R."/>
            <person name="Alvarado L."/>
            <person name="Berlin A."/>
            <person name="Bochicchio J."/>
            <person name="Borenstein D."/>
            <person name="Chapman S."/>
            <person name="Chen Z."/>
            <person name="Freedman E."/>
            <person name="Gellesch M."/>
            <person name="Goldberg J."/>
            <person name="Griggs A."/>
            <person name="Gujja S."/>
            <person name="Heilman E."/>
            <person name="Heiman D."/>
            <person name="Hepburn T."/>
            <person name="Howarth C."/>
            <person name="Jen D."/>
            <person name="Larson L."/>
            <person name="Mehta T."/>
            <person name="Park D."/>
            <person name="Pearson M."/>
            <person name="Roberts A."/>
            <person name="Saif S."/>
            <person name="Shenoy N."/>
            <person name="Sisk P."/>
            <person name="Stolte C."/>
            <person name="Sykes S."/>
            <person name="Thomson T."/>
            <person name="Walk T."/>
            <person name="White J."/>
            <person name="Yandava C."/>
            <person name="Burger G."/>
            <person name="Gray M.W."/>
            <person name="Holland P.W.H."/>
            <person name="King N."/>
            <person name="Lang F.B.F."/>
            <person name="Roger A.J."/>
            <person name="Ruiz-Trillo I."/>
            <person name="Lander E."/>
            <person name="Nusbaum C."/>
        </authorList>
    </citation>
    <scope>NUCLEOTIDE SEQUENCE [LARGE SCALE GENOMIC DNA]</scope>
    <source>
        <strain evidence="12 13">ATCC 50062</strain>
    </source>
</reference>
<comment type="catalytic activity">
    <reaction evidence="8">
        <text>L-threonyl-[protein] + ATP = O-phospho-L-threonyl-[protein] + ADP + H(+)</text>
        <dbReference type="Rhea" id="RHEA:46608"/>
        <dbReference type="Rhea" id="RHEA-COMP:11060"/>
        <dbReference type="Rhea" id="RHEA-COMP:11605"/>
        <dbReference type="ChEBI" id="CHEBI:15378"/>
        <dbReference type="ChEBI" id="CHEBI:30013"/>
        <dbReference type="ChEBI" id="CHEBI:30616"/>
        <dbReference type="ChEBI" id="CHEBI:61977"/>
        <dbReference type="ChEBI" id="CHEBI:456216"/>
        <dbReference type="EC" id="2.7.11.21"/>
    </reaction>
</comment>
<feature type="region of interest" description="Disordered" evidence="9">
    <location>
        <begin position="14"/>
        <end position="53"/>
    </location>
</feature>
<dbReference type="FunFam" id="3.30.1120.30:FF:000013">
    <property type="entry name" value="Serine/threonine-protein kinase PLK"/>
    <property type="match status" value="1"/>
</dbReference>
<evidence type="ECO:0000256" key="9">
    <source>
        <dbReference type="SAM" id="MobiDB-lite"/>
    </source>
</evidence>
<dbReference type="Proteomes" id="UP000054408">
    <property type="component" value="Unassembled WGS sequence"/>
</dbReference>
<dbReference type="InterPro" id="IPR033695">
    <property type="entry name" value="POLO_box_2"/>
</dbReference>
<dbReference type="SMART" id="SM00220">
    <property type="entry name" value="S_TKc"/>
    <property type="match status" value="1"/>
</dbReference>
<proteinExistence type="inferred from homology"/>
<evidence type="ECO:0000313" key="12">
    <source>
        <dbReference type="EMBL" id="KNC49316.1"/>
    </source>
</evidence>
<dbReference type="STRING" id="461836.A0A0L0DB40"/>
<feature type="region of interest" description="Disordered" evidence="9">
    <location>
        <begin position="422"/>
        <end position="444"/>
    </location>
</feature>
<dbReference type="SUPFAM" id="SSF82615">
    <property type="entry name" value="Polo-box domain"/>
    <property type="match status" value="2"/>
</dbReference>
<dbReference type="InterPro" id="IPR000719">
    <property type="entry name" value="Prot_kinase_dom"/>
</dbReference>
<keyword evidence="5 8" id="KW-0418">Kinase</keyword>
<evidence type="ECO:0000256" key="1">
    <source>
        <dbReference type="ARBA" id="ARBA00022527"/>
    </source>
</evidence>
<protein>
    <recommendedName>
        <fullName evidence="8">Serine/threonine-protein kinase PLK</fullName>
        <ecNumber evidence="8">2.7.11.21</ecNumber>
    </recommendedName>
    <alternativeName>
        <fullName evidence="8">Polo-like kinase</fullName>
    </alternativeName>
</protein>
<keyword evidence="2 8" id="KW-0808">Transferase</keyword>
<feature type="domain" description="POLO box" evidence="11">
    <location>
        <begin position="611"/>
        <end position="691"/>
    </location>
</feature>
<feature type="domain" description="Protein kinase" evidence="10">
    <location>
        <begin position="59"/>
        <end position="315"/>
    </location>
</feature>
<dbReference type="PANTHER" id="PTHR24345:SF0">
    <property type="entry name" value="CELL CYCLE SERINE_THREONINE-PROTEIN KINASE CDC5_MSD2"/>
    <property type="match status" value="1"/>
</dbReference>
<dbReference type="CDD" id="cd14099">
    <property type="entry name" value="STKc_PLK"/>
    <property type="match status" value="1"/>
</dbReference>
<evidence type="ECO:0000256" key="8">
    <source>
        <dbReference type="RuleBase" id="RU361162"/>
    </source>
</evidence>
<gene>
    <name evidence="12" type="ORF">AMSG_05313</name>
</gene>
<dbReference type="PROSITE" id="PS50011">
    <property type="entry name" value="PROTEIN_KINASE_DOM"/>
    <property type="match status" value="1"/>
</dbReference>
<feature type="region of interest" description="Disordered" evidence="9">
    <location>
        <begin position="576"/>
        <end position="599"/>
    </location>
</feature>
<dbReference type="GO" id="GO:0004674">
    <property type="term" value="F:protein serine/threonine kinase activity"/>
    <property type="evidence" value="ECO:0007669"/>
    <property type="project" value="UniProtKB-KW"/>
</dbReference>
<dbReference type="eggNOG" id="KOG0575">
    <property type="taxonomic scope" value="Eukaryota"/>
</dbReference>
<keyword evidence="4 7" id="KW-0547">Nucleotide-binding</keyword>